<dbReference type="AlphaFoldDB" id="A0A9R1W994"/>
<proteinExistence type="predicted"/>
<evidence type="ECO:0000313" key="2">
    <source>
        <dbReference type="Proteomes" id="UP000235145"/>
    </source>
</evidence>
<gene>
    <name evidence="1" type="ORF">LSAT_V11C200052350</name>
</gene>
<dbReference type="Proteomes" id="UP000235145">
    <property type="component" value="Unassembled WGS sequence"/>
</dbReference>
<accession>A0A9R1W994</accession>
<name>A0A9R1W994_LACSA</name>
<protein>
    <submittedName>
        <fullName evidence="1">Uncharacterized protein</fullName>
    </submittedName>
</protein>
<reference evidence="1 2" key="1">
    <citation type="journal article" date="2017" name="Nat. Commun.">
        <title>Genome assembly with in vitro proximity ligation data and whole-genome triplication in lettuce.</title>
        <authorList>
            <person name="Reyes-Chin-Wo S."/>
            <person name="Wang Z."/>
            <person name="Yang X."/>
            <person name="Kozik A."/>
            <person name="Arikit S."/>
            <person name="Song C."/>
            <person name="Xia L."/>
            <person name="Froenicke L."/>
            <person name="Lavelle D.O."/>
            <person name="Truco M.J."/>
            <person name="Xia R."/>
            <person name="Zhu S."/>
            <person name="Xu C."/>
            <person name="Xu H."/>
            <person name="Xu X."/>
            <person name="Cox K."/>
            <person name="Korf I."/>
            <person name="Meyers B.C."/>
            <person name="Michelmore R.W."/>
        </authorList>
    </citation>
    <scope>NUCLEOTIDE SEQUENCE [LARGE SCALE GENOMIC DNA]</scope>
    <source>
        <strain evidence="2">cv. Salinas</strain>
        <tissue evidence="1">Seedlings</tissue>
    </source>
</reference>
<comment type="caution">
    <text evidence="1">The sequence shown here is derived from an EMBL/GenBank/DDBJ whole genome shotgun (WGS) entry which is preliminary data.</text>
</comment>
<organism evidence="1 2">
    <name type="scientific">Lactuca sativa</name>
    <name type="common">Garden lettuce</name>
    <dbReference type="NCBI Taxonomy" id="4236"/>
    <lineage>
        <taxon>Eukaryota</taxon>
        <taxon>Viridiplantae</taxon>
        <taxon>Streptophyta</taxon>
        <taxon>Embryophyta</taxon>
        <taxon>Tracheophyta</taxon>
        <taxon>Spermatophyta</taxon>
        <taxon>Magnoliopsida</taxon>
        <taxon>eudicotyledons</taxon>
        <taxon>Gunneridae</taxon>
        <taxon>Pentapetalae</taxon>
        <taxon>asterids</taxon>
        <taxon>campanulids</taxon>
        <taxon>Asterales</taxon>
        <taxon>Asteraceae</taxon>
        <taxon>Cichorioideae</taxon>
        <taxon>Cichorieae</taxon>
        <taxon>Lactucinae</taxon>
        <taxon>Lactuca</taxon>
    </lineage>
</organism>
<sequence length="129" mass="14761">MYIGCDIHDVLRPGTFPPSVSGCDSIDVWISMIRVKPTHFSKRIQKKIKEMHELVSKYPILDPENENVTHIMGLCIGPKSLSALGRFMLFKTKIMGLLRVKFWSICATLNMKLQYIGYPKALESNDIQF</sequence>
<dbReference type="EMBL" id="NBSK02000002">
    <property type="protein sequence ID" value="KAJ0222397.1"/>
    <property type="molecule type" value="Genomic_DNA"/>
</dbReference>
<evidence type="ECO:0000313" key="1">
    <source>
        <dbReference type="EMBL" id="KAJ0222397.1"/>
    </source>
</evidence>
<keyword evidence="2" id="KW-1185">Reference proteome</keyword>